<name>W9QNC9_9ROSA</name>
<accession>W9QNC9</accession>
<dbReference type="AlphaFoldDB" id="W9QNC9"/>
<evidence type="ECO:0000313" key="1">
    <source>
        <dbReference type="EMBL" id="EXB36765.1"/>
    </source>
</evidence>
<dbReference type="Proteomes" id="UP000030645">
    <property type="component" value="Unassembled WGS sequence"/>
</dbReference>
<proteinExistence type="predicted"/>
<organism evidence="1 2">
    <name type="scientific">Morus notabilis</name>
    <dbReference type="NCBI Taxonomy" id="981085"/>
    <lineage>
        <taxon>Eukaryota</taxon>
        <taxon>Viridiplantae</taxon>
        <taxon>Streptophyta</taxon>
        <taxon>Embryophyta</taxon>
        <taxon>Tracheophyta</taxon>
        <taxon>Spermatophyta</taxon>
        <taxon>Magnoliopsida</taxon>
        <taxon>eudicotyledons</taxon>
        <taxon>Gunneridae</taxon>
        <taxon>Pentapetalae</taxon>
        <taxon>rosids</taxon>
        <taxon>fabids</taxon>
        <taxon>Rosales</taxon>
        <taxon>Moraceae</taxon>
        <taxon>Moreae</taxon>
        <taxon>Morus</taxon>
    </lineage>
</organism>
<reference evidence="2" key="1">
    <citation type="submission" date="2013-01" db="EMBL/GenBank/DDBJ databases">
        <title>Draft Genome Sequence of a Mulberry Tree, Morus notabilis C.K. Schneid.</title>
        <authorList>
            <person name="He N."/>
            <person name="Zhao S."/>
        </authorList>
    </citation>
    <scope>NUCLEOTIDE SEQUENCE</scope>
</reference>
<keyword evidence="2" id="KW-1185">Reference proteome</keyword>
<evidence type="ECO:0000313" key="2">
    <source>
        <dbReference type="Proteomes" id="UP000030645"/>
    </source>
</evidence>
<sequence>MDSMETLHPPSYPRTEHREILSAAAEWRLPYSSSQIKYCRYPVTSGALLMLVKRGGDHLQ</sequence>
<gene>
    <name evidence="1" type="ORF">L484_004011</name>
</gene>
<protein>
    <submittedName>
        <fullName evidence="1">Uncharacterized protein</fullName>
    </submittedName>
</protein>
<dbReference type="EMBL" id="KE343593">
    <property type="protein sequence ID" value="EXB36765.1"/>
    <property type="molecule type" value="Genomic_DNA"/>
</dbReference>